<dbReference type="CDD" id="cd03143">
    <property type="entry name" value="A4_beta-galactosidase_middle_domain"/>
    <property type="match status" value="1"/>
</dbReference>
<feature type="domain" description="DUF4350" evidence="2">
    <location>
        <begin position="50"/>
        <end position="229"/>
    </location>
</feature>
<name>A0A2N9YDT5_9GAMM</name>
<dbReference type="KEGG" id="blep:AL038_16320"/>
<sequence>MKKLSNEWIWSIIVIVSLVVWGAWFLTNYQLVLKQREIGFQGEARYNDLLAAQRFIEKMGTAAETVTAFSQLKQPLSVKDTVILATHWSYIDRYQVDFLLEWVNNGGSLIVTHRLPSNNSSQKNKYNSHEHFLEITQTKVIEKKKSNDDPYKKTTLVTLNNLPLTLMIDTDLTLETAQKPSIELTTEQGTYLLSHQYGKGYITVVTDLFCIENEEINHYDHAAFLWKLVHLSHTATKVWLWQPIGEGFSLFALLKTYGWMVFVSATVFLILWLWAISRRFGSVLPEPSLARRRLLEHIEASAYYLWQHKQSDILLERTRQAVLQRLESVHPDWLHLKPPQLYDNISQISAVTVKDVQQALHAPLAKTPATFTTAIQTLSKIRKAL</sequence>
<evidence type="ECO:0000259" key="2">
    <source>
        <dbReference type="Pfam" id="PF14258"/>
    </source>
</evidence>
<dbReference type="OrthoDB" id="6638317at2"/>
<evidence type="ECO:0000313" key="4">
    <source>
        <dbReference type="Proteomes" id="UP000234271"/>
    </source>
</evidence>
<dbReference type="Pfam" id="PF14258">
    <property type="entry name" value="DUF4350"/>
    <property type="match status" value="1"/>
</dbReference>
<feature type="transmembrane region" description="Helical" evidence="1">
    <location>
        <begin position="7"/>
        <end position="26"/>
    </location>
</feature>
<dbReference type="EMBL" id="CP018889">
    <property type="protein sequence ID" value="AUI68640.1"/>
    <property type="molecule type" value="Genomic_DNA"/>
</dbReference>
<gene>
    <name evidence="3" type="ORF">BLE401_07925</name>
</gene>
<protein>
    <recommendedName>
        <fullName evidence="2">DUF4350 domain-containing protein</fullName>
    </recommendedName>
</protein>
<dbReference type="RefSeq" id="WP_062154625.1">
    <property type="nucleotide sequence ID" value="NZ_CP012373.2"/>
</dbReference>
<dbReference type="InterPro" id="IPR025646">
    <property type="entry name" value="DUF4350"/>
</dbReference>
<keyword evidence="1" id="KW-1133">Transmembrane helix</keyword>
<proteinExistence type="predicted"/>
<feature type="transmembrane region" description="Helical" evidence="1">
    <location>
        <begin position="257"/>
        <end position="276"/>
    </location>
</feature>
<dbReference type="Proteomes" id="UP000234271">
    <property type="component" value="Chromosome"/>
</dbReference>
<keyword evidence="1" id="KW-0812">Transmembrane</keyword>
<dbReference type="STRING" id="288004.AL038_16320"/>
<reference evidence="4" key="1">
    <citation type="submission" date="2016-12" db="EMBL/GenBank/DDBJ databases">
        <title>Complete Genome Sequence of Beggiatoa leptomitiformis D-401.</title>
        <authorList>
            <person name="Fomenkov A."/>
            <person name="Vincze T."/>
            <person name="Grabovich M."/>
            <person name="Anton B.P."/>
            <person name="Dubinina G."/>
            <person name="Orlova M."/>
            <person name="Belousova E."/>
            <person name="Roberts R.J."/>
        </authorList>
    </citation>
    <scope>NUCLEOTIDE SEQUENCE [LARGE SCALE GENOMIC DNA]</scope>
    <source>
        <strain evidence="4">D-401</strain>
    </source>
</reference>
<evidence type="ECO:0000313" key="3">
    <source>
        <dbReference type="EMBL" id="AUI68640.1"/>
    </source>
</evidence>
<dbReference type="AlphaFoldDB" id="A0A2N9YDT5"/>
<keyword evidence="4" id="KW-1185">Reference proteome</keyword>
<accession>A0A2N9YDT5</accession>
<keyword evidence="1" id="KW-0472">Membrane</keyword>
<evidence type="ECO:0000256" key="1">
    <source>
        <dbReference type="SAM" id="Phobius"/>
    </source>
</evidence>
<organism evidence="3 4">
    <name type="scientific">Beggiatoa leptomitoformis</name>
    <dbReference type="NCBI Taxonomy" id="288004"/>
    <lineage>
        <taxon>Bacteria</taxon>
        <taxon>Pseudomonadati</taxon>
        <taxon>Pseudomonadota</taxon>
        <taxon>Gammaproteobacteria</taxon>
        <taxon>Thiotrichales</taxon>
        <taxon>Thiotrichaceae</taxon>
        <taxon>Beggiatoa</taxon>
    </lineage>
</organism>